<gene>
    <name evidence="1" type="ORF">GURASL_18240</name>
</gene>
<dbReference type="Proteomes" id="UP001317705">
    <property type="component" value="Chromosome"/>
</dbReference>
<dbReference type="EMBL" id="AP027151">
    <property type="protein sequence ID" value="BDV42901.1"/>
    <property type="molecule type" value="Genomic_DNA"/>
</dbReference>
<dbReference type="RefSeq" id="WP_282003612.1">
    <property type="nucleotide sequence ID" value="NZ_AP027151.1"/>
</dbReference>
<accession>A0ABM8EKC1</accession>
<evidence type="ECO:0000313" key="1">
    <source>
        <dbReference type="EMBL" id="BDV42901.1"/>
    </source>
</evidence>
<protein>
    <submittedName>
        <fullName evidence="1">Uncharacterized protein</fullName>
    </submittedName>
</protein>
<organism evidence="1 2">
    <name type="scientific">Geotalea uraniireducens</name>
    <dbReference type="NCBI Taxonomy" id="351604"/>
    <lineage>
        <taxon>Bacteria</taxon>
        <taxon>Pseudomonadati</taxon>
        <taxon>Thermodesulfobacteriota</taxon>
        <taxon>Desulfuromonadia</taxon>
        <taxon>Geobacterales</taxon>
        <taxon>Geobacteraceae</taxon>
        <taxon>Geotalea</taxon>
    </lineage>
</organism>
<reference evidence="1 2" key="1">
    <citation type="submission" date="2022-12" db="EMBL/GenBank/DDBJ databases">
        <title>Polyphasic characterization of Geotalea uranireducens NIT-SL11 newly isolated from a complex of sewage sludge and microbially reduced graphene oxide.</title>
        <authorList>
            <person name="Xie L."/>
            <person name="Yoshida N."/>
            <person name="Meng L."/>
        </authorList>
    </citation>
    <scope>NUCLEOTIDE SEQUENCE [LARGE SCALE GENOMIC DNA]</scope>
    <source>
        <strain evidence="1 2">NIT-SL11</strain>
    </source>
</reference>
<keyword evidence="2" id="KW-1185">Reference proteome</keyword>
<evidence type="ECO:0000313" key="2">
    <source>
        <dbReference type="Proteomes" id="UP001317705"/>
    </source>
</evidence>
<name>A0ABM8EKC1_9BACT</name>
<proteinExistence type="predicted"/>
<sequence length="483" mass="55014">MDAALLAKIGLSRLRLPIPLAKLAIIHGVADALQNDNCQHELWDDFIKWISSLELESEVAEALCIAVLAKNTSVVSGAKLQLAINRPSPLSDLLLYEISGHPLLINSWSKAHSGEVPPLFTGREEIEELTEGRIVPPILATRMTQLEKHSRRHFLRQWAYEFCRLRDSTGCQSDGHWEYFIGNNRDRATGQFITCRGQLARSAYLRTLSLAVDQWDMPEDIAIWEARYATPADLSFLKMLPGMRPNWTDVLYAEKPSTLEEWQKVLSSVVNKVVEDTPNSVLLHLNTPIFFGDTYNAEVELITCLHDEKYLSPEEMMKLHRFLPGQFELPRTKDWDFFIHNKTGLEGFLTMDGGVRILPALLPCAAQFVGYLQFDLVGRMPYLPANYSSSVPLIGTPRKGGMDLTMERKHVGEFQYWNHQWSPTHDKALDASCGISLILRNDACKELWSVAEMTPRYYWKATVLKRESDYGKWEEKTIYGSLP</sequence>